<reference evidence="7 8" key="1">
    <citation type="submission" date="2006-02" db="EMBL/GenBank/DDBJ databases">
        <authorList>
            <person name="Pinhassi J."/>
            <person name="Pedros-Alio C."/>
            <person name="Ferriera S."/>
            <person name="Johnson J."/>
            <person name="Kravitz S."/>
            <person name="Halpern A."/>
            <person name="Remington K."/>
            <person name="Beeson K."/>
            <person name="Tran B."/>
            <person name="Rogers Y.-H."/>
            <person name="Friedman R."/>
            <person name="Venter J.C."/>
        </authorList>
    </citation>
    <scope>NUCLEOTIDE SEQUENCE [LARGE SCALE GENOMIC DNA]</scope>
    <source>
        <strain evidence="7 8">MED92</strain>
    </source>
</reference>
<protein>
    <recommendedName>
        <fullName evidence="4">6-carboxy-5,6,7,8-tetrahydropterin synthase</fullName>
        <ecNumber evidence="3">4.1.2.50</ecNumber>
    </recommendedName>
    <alternativeName>
        <fullName evidence="5">Queuosine biosynthesis protein QueD</fullName>
    </alternativeName>
</protein>
<dbReference type="EC" id="4.1.2.50" evidence="3"/>
<comment type="similarity">
    <text evidence="2">Belongs to the PTPS family. QueD subfamily.</text>
</comment>
<proteinExistence type="inferred from homology"/>
<keyword evidence="8" id="KW-1185">Reference proteome</keyword>
<evidence type="ECO:0000256" key="5">
    <source>
        <dbReference type="ARBA" id="ARBA00031449"/>
    </source>
</evidence>
<evidence type="ECO:0000256" key="6">
    <source>
        <dbReference type="ARBA" id="ARBA00048807"/>
    </source>
</evidence>
<dbReference type="Proteomes" id="UP000002171">
    <property type="component" value="Unassembled WGS sequence"/>
</dbReference>
<organism evidence="7 8">
    <name type="scientific">Neptuniibacter caesariensis</name>
    <dbReference type="NCBI Taxonomy" id="207954"/>
    <lineage>
        <taxon>Bacteria</taxon>
        <taxon>Pseudomonadati</taxon>
        <taxon>Pseudomonadota</taxon>
        <taxon>Gammaproteobacteria</taxon>
        <taxon>Oceanospirillales</taxon>
        <taxon>Oceanospirillaceae</taxon>
        <taxon>Neptuniibacter</taxon>
    </lineage>
</organism>
<accession>A0A7U8GR62</accession>
<comment type="catalytic activity">
    <reaction evidence="6">
        <text>7,8-dihydroneopterin 3'-triphosphate + H2O = 6-carboxy-5,6,7,8-tetrahydropterin + triphosphate + acetaldehyde + 2 H(+)</text>
        <dbReference type="Rhea" id="RHEA:27966"/>
        <dbReference type="ChEBI" id="CHEBI:15343"/>
        <dbReference type="ChEBI" id="CHEBI:15377"/>
        <dbReference type="ChEBI" id="CHEBI:15378"/>
        <dbReference type="ChEBI" id="CHEBI:18036"/>
        <dbReference type="ChEBI" id="CHEBI:58462"/>
        <dbReference type="ChEBI" id="CHEBI:61032"/>
        <dbReference type="EC" id="4.1.2.50"/>
    </reaction>
</comment>
<dbReference type="Gene3D" id="3.30.479.10">
    <property type="entry name" value="6-pyruvoyl tetrahydropterin synthase/QueD"/>
    <property type="match status" value="2"/>
</dbReference>
<evidence type="ECO:0000256" key="4">
    <source>
        <dbReference type="ARBA" id="ARBA00018141"/>
    </source>
</evidence>
<evidence type="ECO:0000256" key="2">
    <source>
        <dbReference type="ARBA" id="ARBA00008900"/>
    </source>
</evidence>
<dbReference type="OrthoDB" id="5820615at2"/>
<dbReference type="Pfam" id="PF01242">
    <property type="entry name" value="PTPS"/>
    <property type="match status" value="1"/>
</dbReference>
<dbReference type="RefSeq" id="WP_007021172.1">
    <property type="nucleotide sequence ID" value="NZ_CH724125.1"/>
</dbReference>
<name>A0A7U8GR62_NEPCE</name>
<gene>
    <name evidence="7" type="ORF">MED92_17555</name>
</gene>
<dbReference type="UniPathway" id="UPA00391"/>
<dbReference type="GO" id="GO:0070497">
    <property type="term" value="F:6-carboxytetrahydropterin synthase activity"/>
    <property type="evidence" value="ECO:0007669"/>
    <property type="project" value="UniProtKB-EC"/>
</dbReference>
<sequence length="278" mass="31880">MKLFVDNLTNVDFSYLHPQRGLMGESWLVQLELDGSLNEQGMICDFGIVKKEVKRWFDLWVDHALVVPTGMPRLSHSTSEGYTEVEWLYANGERFYCRSPEQAICLVGMPEINEHTLAEWCRDKLLELFPQEVKGLKISFVPERIDGAFYHYSHGLQKHDGNCQRIAHGHRSKIEIYLNDQREQALEAEWAERFKDIYIGSESHLVEKCEDIHHYAYQAPQGEFAIALPSSVCYLIDTDSTVELIAAHLAKELKKVHPEERVMVRAYEGVGKGAIAEA</sequence>
<comment type="caution">
    <text evidence="7">The sequence shown here is derived from an EMBL/GenBank/DDBJ whole genome shotgun (WGS) entry which is preliminary data.</text>
</comment>
<comment type="pathway">
    <text evidence="1">Purine metabolism; 7-cyano-7-deazaguanine biosynthesis.</text>
</comment>
<dbReference type="InterPro" id="IPR007115">
    <property type="entry name" value="6-PTP_synth/QueD"/>
</dbReference>
<evidence type="ECO:0000256" key="3">
    <source>
        <dbReference type="ARBA" id="ARBA00012982"/>
    </source>
</evidence>
<dbReference type="SUPFAM" id="SSF55620">
    <property type="entry name" value="Tetrahydrobiopterin biosynthesis enzymes-like"/>
    <property type="match status" value="2"/>
</dbReference>
<dbReference type="AlphaFoldDB" id="A0A7U8GR62"/>
<evidence type="ECO:0000313" key="7">
    <source>
        <dbReference type="EMBL" id="EAR59872.1"/>
    </source>
</evidence>
<dbReference type="InterPro" id="IPR038418">
    <property type="entry name" value="6-PTP_synth/QueD_sf"/>
</dbReference>
<dbReference type="EMBL" id="AAOW01000030">
    <property type="protein sequence ID" value="EAR59872.1"/>
    <property type="molecule type" value="Genomic_DNA"/>
</dbReference>
<evidence type="ECO:0000313" key="8">
    <source>
        <dbReference type="Proteomes" id="UP000002171"/>
    </source>
</evidence>
<evidence type="ECO:0000256" key="1">
    <source>
        <dbReference type="ARBA" id="ARBA00005061"/>
    </source>
</evidence>